<dbReference type="GO" id="GO:0046872">
    <property type="term" value="F:metal ion binding"/>
    <property type="evidence" value="ECO:0007669"/>
    <property type="project" value="InterPro"/>
</dbReference>
<dbReference type="PROSITE" id="PS50975">
    <property type="entry name" value="ATP_GRASP"/>
    <property type="match status" value="1"/>
</dbReference>
<evidence type="ECO:0000256" key="3">
    <source>
        <dbReference type="PROSITE-ProRule" id="PRU00409"/>
    </source>
</evidence>
<dbReference type="EMBL" id="BDGG01000001">
    <property type="protein sequence ID" value="GAU88254.1"/>
    <property type="molecule type" value="Genomic_DNA"/>
</dbReference>
<dbReference type="InterPro" id="IPR013815">
    <property type="entry name" value="ATP_grasp_subdomain_1"/>
</dbReference>
<dbReference type="GO" id="GO:0005524">
    <property type="term" value="F:ATP binding"/>
    <property type="evidence" value="ECO:0007669"/>
    <property type="project" value="UniProtKB-UniRule"/>
</dbReference>
<keyword evidence="3" id="KW-0547">Nucleotide-binding</keyword>
<organism evidence="5 6">
    <name type="scientific">Ramazzottius varieornatus</name>
    <name type="common">Water bear</name>
    <name type="synonym">Tardigrade</name>
    <dbReference type="NCBI Taxonomy" id="947166"/>
    <lineage>
        <taxon>Eukaryota</taxon>
        <taxon>Metazoa</taxon>
        <taxon>Ecdysozoa</taxon>
        <taxon>Tardigrada</taxon>
        <taxon>Eutardigrada</taxon>
        <taxon>Parachela</taxon>
        <taxon>Hypsibioidea</taxon>
        <taxon>Ramazzottiidae</taxon>
        <taxon>Ramazzottius</taxon>
    </lineage>
</organism>
<dbReference type="Gene3D" id="3.30.1490.20">
    <property type="entry name" value="ATP-grasp fold, A domain"/>
    <property type="match status" value="1"/>
</dbReference>
<dbReference type="GO" id="GO:0008716">
    <property type="term" value="F:D-alanine-D-alanine ligase activity"/>
    <property type="evidence" value="ECO:0007669"/>
    <property type="project" value="InterPro"/>
</dbReference>
<dbReference type="Gene3D" id="3.30.470.20">
    <property type="entry name" value="ATP-grasp fold, B domain"/>
    <property type="match status" value="1"/>
</dbReference>
<dbReference type="PANTHER" id="PTHR23132:SF23">
    <property type="entry name" value="D-ALANINE--D-ALANINE LIGASE B"/>
    <property type="match status" value="1"/>
</dbReference>
<dbReference type="PANTHER" id="PTHR23132">
    <property type="entry name" value="D-ALANINE--D-ALANINE LIGASE"/>
    <property type="match status" value="1"/>
</dbReference>
<dbReference type="AlphaFoldDB" id="A0A1D1UEQ9"/>
<reference evidence="5 6" key="1">
    <citation type="journal article" date="2016" name="Nat. Commun.">
        <title>Extremotolerant tardigrade genome and improved radiotolerance of human cultured cells by tardigrade-unique protein.</title>
        <authorList>
            <person name="Hashimoto T."/>
            <person name="Horikawa D.D."/>
            <person name="Saito Y."/>
            <person name="Kuwahara H."/>
            <person name="Kozuka-Hata H."/>
            <person name="Shin-I T."/>
            <person name="Minakuchi Y."/>
            <person name="Ohishi K."/>
            <person name="Motoyama A."/>
            <person name="Aizu T."/>
            <person name="Enomoto A."/>
            <person name="Kondo K."/>
            <person name="Tanaka S."/>
            <person name="Hara Y."/>
            <person name="Koshikawa S."/>
            <person name="Sagara H."/>
            <person name="Miura T."/>
            <person name="Yokobori S."/>
            <person name="Miyagawa K."/>
            <person name="Suzuki Y."/>
            <person name="Kubo T."/>
            <person name="Oyama M."/>
            <person name="Kohara Y."/>
            <person name="Fujiyama A."/>
            <person name="Arakawa K."/>
            <person name="Katayama T."/>
            <person name="Toyoda A."/>
            <person name="Kunieda T."/>
        </authorList>
    </citation>
    <scope>NUCLEOTIDE SEQUENCE [LARGE SCALE GENOMIC DNA]</scope>
    <source>
        <strain evidence="5 6">YOKOZUNA-1</strain>
    </source>
</reference>
<feature type="domain" description="ATP-grasp" evidence="4">
    <location>
        <begin position="131"/>
        <end position="361"/>
    </location>
</feature>
<evidence type="ECO:0000313" key="5">
    <source>
        <dbReference type="EMBL" id="GAU88254.1"/>
    </source>
</evidence>
<evidence type="ECO:0000259" key="4">
    <source>
        <dbReference type="PROSITE" id="PS50975"/>
    </source>
</evidence>
<dbReference type="InterPro" id="IPR011761">
    <property type="entry name" value="ATP-grasp"/>
</dbReference>
<keyword evidence="2" id="KW-0436">Ligase</keyword>
<protein>
    <recommendedName>
        <fullName evidence="4">ATP-grasp domain-containing protein</fullName>
    </recommendedName>
</protein>
<keyword evidence="6" id="KW-1185">Reference proteome</keyword>
<evidence type="ECO:0000256" key="1">
    <source>
        <dbReference type="ARBA" id="ARBA00010871"/>
    </source>
</evidence>
<name>A0A1D1UEQ9_RAMVA</name>
<dbReference type="OrthoDB" id="7679175at2759"/>
<sequence length="374" mass="41360">MDPSKIAVHILVGELSTDHAVSDSLLLTNEYGKEEQRQDLSTALRRAAFAQVTIHSTNLENFRDLLDGLVRESDRLKADGCQLVLLNLIDGTEVDGYPGLTVIRYIETLNVPFTGSDATFYHISTSKPRLKQALLNHHVATPKYVEVRSKKTVQEDVISAGELTGFPLIIKPSISYASYGISDQSVVHNAQDAIRHIEKLLLDEPASDGIFLEKFLSGREFTVLVTGSSATGVKVFPAVERVFNESLPVEKRFLAFERYWSGYDLAGNEPTTRVYEYRIASEKDQETLQQLARDAYLALGGSGYARVDIREDGPGSSQLYVLEVNAQCGVAFSSSSTMGEILAISKTAPEDFLSRLIEFALIRNQFPQTNEKAS</sequence>
<dbReference type="Pfam" id="PF07478">
    <property type="entry name" value="Dala_Dala_lig_C"/>
    <property type="match status" value="1"/>
</dbReference>
<accession>A0A1D1UEQ9</accession>
<dbReference type="SUPFAM" id="SSF56059">
    <property type="entry name" value="Glutathione synthetase ATP-binding domain-like"/>
    <property type="match status" value="1"/>
</dbReference>
<dbReference type="STRING" id="947166.A0A1D1UEQ9"/>
<keyword evidence="3" id="KW-0067">ATP-binding</keyword>
<comment type="caution">
    <text evidence="5">The sequence shown here is derived from an EMBL/GenBank/DDBJ whole genome shotgun (WGS) entry which is preliminary data.</text>
</comment>
<gene>
    <name evidence="5" type="primary">RvY_00993-1</name>
    <name evidence="5" type="synonym">RvY_00993.1</name>
    <name evidence="5" type="ORF">RvY_00993</name>
</gene>
<evidence type="ECO:0000256" key="2">
    <source>
        <dbReference type="ARBA" id="ARBA00022598"/>
    </source>
</evidence>
<proteinExistence type="inferred from homology"/>
<comment type="similarity">
    <text evidence="1">Belongs to the D-alanine--D-alanine ligase family.</text>
</comment>
<evidence type="ECO:0000313" key="6">
    <source>
        <dbReference type="Proteomes" id="UP000186922"/>
    </source>
</evidence>
<dbReference type="Proteomes" id="UP000186922">
    <property type="component" value="Unassembled WGS sequence"/>
</dbReference>
<dbReference type="InterPro" id="IPR011095">
    <property type="entry name" value="Dala_Dala_lig_C"/>
</dbReference>